<dbReference type="InterPro" id="IPR012334">
    <property type="entry name" value="Pectin_lyas_fold"/>
</dbReference>
<feature type="domain" description="Periplasmic copper-binding protein NosD beta helix" evidence="1">
    <location>
        <begin position="69"/>
        <end position="218"/>
    </location>
</feature>
<dbReference type="SMART" id="SM00710">
    <property type="entry name" value="PbH1"/>
    <property type="match status" value="4"/>
</dbReference>
<dbReference type="Pfam" id="PF05048">
    <property type="entry name" value="NosD"/>
    <property type="match status" value="1"/>
</dbReference>
<name>A0A381VSD7_9ZZZZ</name>
<protein>
    <recommendedName>
        <fullName evidence="1">Periplasmic copper-binding protein NosD beta helix domain-containing protein</fullName>
    </recommendedName>
</protein>
<dbReference type="EMBL" id="UINC01009592">
    <property type="protein sequence ID" value="SVA42991.1"/>
    <property type="molecule type" value="Genomic_DNA"/>
</dbReference>
<dbReference type="InterPro" id="IPR006626">
    <property type="entry name" value="PbH1"/>
</dbReference>
<sequence>MSSSRFLLVALALLGALLALPSGSGEEIVVDVNGNGDYTTIEDGLEAAEDGDLVRIWNGTYVEYNLTIEDQIIVRGNGTSTVVNASWEGHGFIVEHDYVEISHLKVESSANGTAPEGPYYAYFSGVYVNANEGANLHLESLVLEGNYVGLVVDGQFYIHVSNSTITGSTYIGAHFHGSWYLRIDNSTISNNGGRGILCYYCHYARIDYSSFESNAGEG</sequence>
<dbReference type="Gene3D" id="2.160.20.10">
    <property type="entry name" value="Single-stranded right-handed beta-helix, Pectin lyase-like"/>
    <property type="match status" value="1"/>
</dbReference>
<evidence type="ECO:0000259" key="1">
    <source>
        <dbReference type="Pfam" id="PF05048"/>
    </source>
</evidence>
<dbReference type="InterPro" id="IPR007742">
    <property type="entry name" value="NosD_dom"/>
</dbReference>
<dbReference type="InterPro" id="IPR011050">
    <property type="entry name" value="Pectin_lyase_fold/virulence"/>
</dbReference>
<evidence type="ECO:0000313" key="2">
    <source>
        <dbReference type="EMBL" id="SVA42991.1"/>
    </source>
</evidence>
<dbReference type="AlphaFoldDB" id="A0A381VSD7"/>
<reference evidence="2" key="1">
    <citation type="submission" date="2018-05" db="EMBL/GenBank/DDBJ databases">
        <authorList>
            <person name="Lanie J.A."/>
            <person name="Ng W.-L."/>
            <person name="Kazmierczak K.M."/>
            <person name="Andrzejewski T.M."/>
            <person name="Davidsen T.M."/>
            <person name="Wayne K.J."/>
            <person name="Tettelin H."/>
            <person name="Glass J.I."/>
            <person name="Rusch D."/>
            <person name="Podicherti R."/>
            <person name="Tsui H.-C.T."/>
            <person name="Winkler M.E."/>
        </authorList>
    </citation>
    <scope>NUCLEOTIDE SEQUENCE</scope>
</reference>
<dbReference type="SUPFAM" id="SSF51126">
    <property type="entry name" value="Pectin lyase-like"/>
    <property type="match status" value="1"/>
</dbReference>
<organism evidence="2">
    <name type="scientific">marine metagenome</name>
    <dbReference type="NCBI Taxonomy" id="408172"/>
    <lineage>
        <taxon>unclassified sequences</taxon>
        <taxon>metagenomes</taxon>
        <taxon>ecological metagenomes</taxon>
    </lineage>
</organism>
<proteinExistence type="predicted"/>
<feature type="non-terminal residue" evidence="2">
    <location>
        <position position="218"/>
    </location>
</feature>
<accession>A0A381VSD7</accession>
<gene>
    <name evidence="2" type="ORF">METZ01_LOCUS95845</name>
</gene>